<dbReference type="EMBL" id="MRZV01001501">
    <property type="protein sequence ID" value="PIK37455.1"/>
    <property type="molecule type" value="Genomic_DNA"/>
</dbReference>
<organism evidence="2 3">
    <name type="scientific">Stichopus japonicus</name>
    <name type="common">Sea cucumber</name>
    <dbReference type="NCBI Taxonomy" id="307972"/>
    <lineage>
        <taxon>Eukaryota</taxon>
        <taxon>Metazoa</taxon>
        <taxon>Echinodermata</taxon>
        <taxon>Eleutherozoa</taxon>
        <taxon>Echinozoa</taxon>
        <taxon>Holothuroidea</taxon>
        <taxon>Aspidochirotacea</taxon>
        <taxon>Aspidochirotida</taxon>
        <taxon>Stichopodidae</taxon>
        <taxon>Apostichopus</taxon>
    </lineage>
</organism>
<proteinExistence type="predicted"/>
<accession>A0A2G8JP21</accession>
<evidence type="ECO:0000313" key="2">
    <source>
        <dbReference type="EMBL" id="PIK37455.1"/>
    </source>
</evidence>
<feature type="compositionally biased region" description="Basic and acidic residues" evidence="1">
    <location>
        <begin position="49"/>
        <end position="59"/>
    </location>
</feature>
<dbReference type="Proteomes" id="UP000230750">
    <property type="component" value="Unassembled WGS sequence"/>
</dbReference>
<evidence type="ECO:0000313" key="3">
    <source>
        <dbReference type="Proteomes" id="UP000230750"/>
    </source>
</evidence>
<feature type="compositionally biased region" description="Polar residues" evidence="1">
    <location>
        <begin position="84"/>
        <end position="94"/>
    </location>
</feature>
<evidence type="ECO:0000256" key="1">
    <source>
        <dbReference type="SAM" id="MobiDB-lite"/>
    </source>
</evidence>
<feature type="compositionally biased region" description="Basic residues" evidence="1">
    <location>
        <begin position="60"/>
        <end position="81"/>
    </location>
</feature>
<dbReference type="OrthoDB" id="272357at2759"/>
<keyword evidence="3" id="KW-1185">Reference proteome</keyword>
<gene>
    <name evidence="2" type="ORF">BSL78_25711</name>
</gene>
<feature type="non-terminal residue" evidence="2">
    <location>
        <position position="1"/>
    </location>
</feature>
<dbReference type="AlphaFoldDB" id="A0A2G8JP21"/>
<protein>
    <submittedName>
        <fullName evidence="2">Uncharacterized protein</fullName>
    </submittedName>
</protein>
<sequence length="94" mass="11085">TIFWISRKTLKDNFAGKSVVEYPTLLVALDDKLDEFKIVEPEPVVKQTDSTRHSEDNRNPNKRKRNRRYNRGRQNRRKPKMQKTGATVGSRTRN</sequence>
<reference evidence="2 3" key="1">
    <citation type="journal article" date="2017" name="PLoS Biol.">
        <title>The sea cucumber genome provides insights into morphological evolution and visceral regeneration.</title>
        <authorList>
            <person name="Zhang X."/>
            <person name="Sun L."/>
            <person name="Yuan J."/>
            <person name="Sun Y."/>
            <person name="Gao Y."/>
            <person name="Zhang L."/>
            <person name="Li S."/>
            <person name="Dai H."/>
            <person name="Hamel J.F."/>
            <person name="Liu C."/>
            <person name="Yu Y."/>
            <person name="Liu S."/>
            <person name="Lin W."/>
            <person name="Guo K."/>
            <person name="Jin S."/>
            <person name="Xu P."/>
            <person name="Storey K.B."/>
            <person name="Huan P."/>
            <person name="Zhang T."/>
            <person name="Zhou Y."/>
            <person name="Zhang J."/>
            <person name="Lin C."/>
            <person name="Li X."/>
            <person name="Xing L."/>
            <person name="Huo D."/>
            <person name="Sun M."/>
            <person name="Wang L."/>
            <person name="Mercier A."/>
            <person name="Li F."/>
            <person name="Yang H."/>
            <person name="Xiang J."/>
        </authorList>
    </citation>
    <scope>NUCLEOTIDE SEQUENCE [LARGE SCALE GENOMIC DNA]</scope>
    <source>
        <strain evidence="2">Shaxun</strain>
        <tissue evidence="2">Muscle</tissue>
    </source>
</reference>
<name>A0A2G8JP21_STIJA</name>
<feature type="region of interest" description="Disordered" evidence="1">
    <location>
        <begin position="42"/>
        <end position="94"/>
    </location>
</feature>
<comment type="caution">
    <text evidence="2">The sequence shown here is derived from an EMBL/GenBank/DDBJ whole genome shotgun (WGS) entry which is preliminary data.</text>
</comment>